<dbReference type="Proteomes" id="UP000244089">
    <property type="component" value="Unassembled WGS sequence"/>
</dbReference>
<accession>A0A2T5RFB7</accession>
<dbReference type="InterPro" id="IPR010866">
    <property type="entry name" value="A-2_8-polyST"/>
</dbReference>
<gene>
    <name evidence="1" type="ORF">C8C76_15613</name>
</gene>
<organism evidence="1 2">
    <name type="scientific">Halanaerobium saccharolyticum</name>
    <dbReference type="NCBI Taxonomy" id="43595"/>
    <lineage>
        <taxon>Bacteria</taxon>
        <taxon>Bacillati</taxon>
        <taxon>Bacillota</taxon>
        <taxon>Clostridia</taxon>
        <taxon>Halanaerobiales</taxon>
        <taxon>Halanaerobiaceae</taxon>
        <taxon>Halanaerobium</taxon>
    </lineage>
</organism>
<dbReference type="Pfam" id="PF07388">
    <property type="entry name" value="A-2_8-polyST"/>
    <property type="match status" value="1"/>
</dbReference>
<dbReference type="RefSeq" id="WP_108142825.1">
    <property type="nucleotide sequence ID" value="NZ_QAXS01000056.1"/>
</dbReference>
<name>A0A2T5RFB7_9FIRM</name>
<comment type="caution">
    <text evidence="1">The sequence shown here is derived from an EMBL/GenBank/DDBJ whole genome shotgun (WGS) entry which is preliminary data.</text>
</comment>
<evidence type="ECO:0000313" key="1">
    <source>
        <dbReference type="EMBL" id="PTV93032.1"/>
    </source>
</evidence>
<dbReference type="OrthoDB" id="1938606at2"/>
<proteinExistence type="predicted"/>
<sequence length="357" mass="42107">MNNIFLVHTPYHLMLSVGFAKQLVEQDNFLIIFEDFDVSSVDTNNFSHLFKKIEILQGNLVLKDINIIKKIYLYYINIKKLKKIIKKRNFDKVFTFNNNIILDQKIFELVNQKRKCKVIYIEDGSAAYNQSYKECGNLKRKVKSLTKKAIFNLNDYGQCVSILGLNNYIDELFVLYPELIREELREKKVKKITDTQFADGAKLVYKNLFDEIEVSRNSIIVFLDKYEFVKTIQQNYFYILERIIEYSKEKNKDVYFKYHPREEKEFIKLLELDYKNIFFIKKEIPSEVVGYSLSGNNIIISTTSTSLLTINKIIEDKSFIISLVKILDLETVIIKAYSKLNFSIPNNIDELKKIILS</sequence>
<dbReference type="EMBL" id="QAXS01000056">
    <property type="protein sequence ID" value="PTV93032.1"/>
    <property type="molecule type" value="Genomic_DNA"/>
</dbReference>
<evidence type="ECO:0000313" key="2">
    <source>
        <dbReference type="Proteomes" id="UP000244089"/>
    </source>
</evidence>
<reference evidence="1 2" key="1">
    <citation type="submission" date="2018-04" db="EMBL/GenBank/DDBJ databases">
        <title>Subsurface microbial communities from deep shales in Ohio and West Virginia, USA.</title>
        <authorList>
            <person name="Wrighton K."/>
        </authorList>
    </citation>
    <scope>NUCLEOTIDE SEQUENCE [LARGE SCALE GENOMIC DNA]</scope>
    <source>
        <strain evidence="1 2">WC1</strain>
    </source>
</reference>
<dbReference type="Gene3D" id="3.40.50.11110">
    <property type="entry name" value="Sialyltransferase, C-terminal GT-B Rossman nucleotide-binding domain"/>
    <property type="match status" value="1"/>
</dbReference>
<dbReference type="AlphaFoldDB" id="A0A2T5RFB7"/>
<protein>
    <submittedName>
        <fullName evidence="1">Uncharacterized protein</fullName>
    </submittedName>
</protein>